<sequence>MEVSIRRINPIELNVPSAFSRNRTYEFSPRLGALTIQPWMHKDSASELGFGIPSRASISSVKGDSRKDGIGRRVSRTNKIRVEKGELAKLDKIGMGIGTCIDVPDRLMLPG</sequence>
<dbReference type="AlphaFoldDB" id="A0A6J5UL73"/>
<dbReference type="EMBL" id="CAEKDK010000004">
    <property type="protein sequence ID" value="CAB4277259.1"/>
    <property type="molecule type" value="Genomic_DNA"/>
</dbReference>
<proteinExistence type="predicted"/>
<accession>A0A6J5UL73</accession>
<protein>
    <submittedName>
        <fullName evidence="1">Uncharacterized protein</fullName>
    </submittedName>
</protein>
<organism evidence="1 2">
    <name type="scientific">Prunus armeniaca</name>
    <name type="common">Apricot</name>
    <name type="synonym">Armeniaca vulgaris</name>
    <dbReference type="NCBI Taxonomy" id="36596"/>
    <lineage>
        <taxon>Eukaryota</taxon>
        <taxon>Viridiplantae</taxon>
        <taxon>Streptophyta</taxon>
        <taxon>Embryophyta</taxon>
        <taxon>Tracheophyta</taxon>
        <taxon>Spermatophyta</taxon>
        <taxon>Magnoliopsida</taxon>
        <taxon>eudicotyledons</taxon>
        <taxon>Gunneridae</taxon>
        <taxon>Pentapetalae</taxon>
        <taxon>rosids</taxon>
        <taxon>fabids</taxon>
        <taxon>Rosales</taxon>
        <taxon>Rosaceae</taxon>
        <taxon>Amygdaloideae</taxon>
        <taxon>Amygdaleae</taxon>
        <taxon>Prunus</taxon>
    </lineage>
</organism>
<dbReference type="Proteomes" id="UP000507222">
    <property type="component" value="Unassembled WGS sequence"/>
</dbReference>
<evidence type="ECO:0000313" key="2">
    <source>
        <dbReference type="Proteomes" id="UP000507222"/>
    </source>
</evidence>
<name>A0A6J5UL73_PRUAR</name>
<evidence type="ECO:0000313" key="1">
    <source>
        <dbReference type="EMBL" id="CAB4277259.1"/>
    </source>
</evidence>
<reference evidence="1 2" key="1">
    <citation type="submission" date="2020-05" db="EMBL/GenBank/DDBJ databases">
        <authorList>
            <person name="Campoy J."/>
            <person name="Schneeberger K."/>
            <person name="Spophaly S."/>
        </authorList>
    </citation>
    <scope>NUCLEOTIDE SEQUENCE [LARGE SCALE GENOMIC DNA]</scope>
    <source>
        <strain evidence="1">PruArmRojPasFocal</strain>
    </source>
</reference>
<gene>
    <name evidence="1" type="ORF">CURHAP_LOCUS26820</name>
</gene>